<evidence type="ECO:0000313" key="17">
    <source>
        <dbReference type="EMBL" id="BCU69462.1"/>
    </source>
</evidence>
<organism evidence="17 18">
    <name type="scientific">Stygiolobus caldivivus</name>
    <dbReference type="NCBI Taxonomy" id="2824673"/>
    <lineage>
        <taxon>Archaea</taxon>
        <taxon>Thermoproteota</taxon>
        <taxon>Thermoprotei</taxon>
        <taxon>Sulfolobales</taxon>
        <taxon>Sulfolobaceae</taxon>
        <taxon>Stygiolobus</taxon>
    </lineage>
</organism>
<keyword evidence="11 14" id="KW-0067">ATP-binding</keyword>
<dbReference type="InterPro" id="IPR036554">
    <property type="entry name" value="GHMP_kinase_C_sf"/>
</dbReference>
<comment type="pathway">
    <text evidence="2 14">Metabolic intermediate biosynthesis; chorismate biosynthesis; chorismate from D-erythrose 4-phosphate and phosphoenolpyruvate: step 5/7.</text>
</comment>
<dbReference type="GO" id="GO:0009073">
    <property type="term" value="P:aromatic amino acid family biosynthetic process"/>
    <property type="evidence" value="ECO:0007669"/>
    <property type="project" value="UniProtKB-KW"/>
</dbReference>
<evidence type="ECO:0000256" key="3">
    <source>
        <dbReference type="ARBA" id="ARBA00010202"/>
    </source>
</evidence>
<keyword evidence="9 14" id="KW-0547">Nucleotide-binding</keyword>
<name>A0A8D5U566_9CREN</name>
<dbReference type="HAMAP" id="MF_00370">
    <property type="entry name" value="Shik_kinase_arch"/>
    <property type="match status" value="1"/>
</dbReference>
<dbReference type="NCBIfam" id="TIGR01920">
    <property type="entry name" value="Shik_kin_archae"/>
    <property type="match status" value="1"/>
</dbReference>
<evidence type="ECO:0000256" key="2">
    <source>
        <dbReference type="ARBA" id="ARBA00004842"/>
    </source>
</evidence>
<proteinExistence type="inferred from homology"/>
<dbReference type="UniPathway" id="UPA00053">
    <property type="reaction ID" value="UER00088"/>
</dbReference>
<evidence type="ECO:0000256" key="5">
    <source>
        <dbReference type="ARBA" id="ARBA00013853"/>
    </source>
</evidence>
<dbReference type="PANTHER" id="PTHR20861">
    <property type="entry name" value="HOMOSERINE/4-DIPHOSPHOCYTIDYL-2-C-METHYL-D-ERYTHRITOL KINASE"/>
    <property type="match status" value="1"/>
</dbReference>
<dbReference type="SUPFAM" id="SSF54211">
    <property type="entry name" value="Ribosomal protein S5 domain 2-like"/>
    <property type="match status" value="1"/>
</dbReference>
<evidence type="ECO:0000256" key="11">
    <source>
        <dbReference type="ARBA" id="ARBA00022840"/>
    </source>
</evidence>
<dbReference type="InterPro" id="IPR020568">
    <property type="entry name" value="Ribosomal_Su5_D2-typ_SF"/>
</dbReference>
<dbReference type="InterPro" id="IPR006204">
    <property type="entry name" value="GHMP_kinase_N_dom"/>
</dbReference>
<evidence type="ECO:0000259" key="15">
    <source>
        <dbReference type="Pfam" id="PF00288"/>
    </source>
</evidence>
<dbReference type="EC" id="2.7.1.71" evidence="4 14"/>
<evidence type="ECO:0000256" key="13">
    <source>
        <dbReference type="ARBA" id="ARBA00048567"/>
    </source>
</evidence>
<evidence type="ECO:0000313" key="18">
    <source>
        <dbReference type="Proteomes" id="UP000825123"/>
    </source>
</evidence>
<reference evidence="17 18" key="1">
    <citation type="submission" date="2021-04" db="EMBL/GenBank/DDBJ databases">
        <title>Complete genome sequence of Stygiolobus sp. KN-1.</title>
        <authorList>
            <person name="Nakamura K."/>
            <person name="Sakai H."/>
            <person name="Kurosawa N."/>
        </authorList>
    </citation>
    <scope>NUCLEOTIDE SEQUENCE [LARGE SCALE GENOMIC DNA]</scope>
    <source>
        <strain evidence="17 18">KN-1</strain>
    </source>
</reference>
<feature type="domain" description="GHMP kinase C-terminal" evidence="16">
    <location>
        <begin position="208"/>
        <end position="251"/>
    </location>
</feature>
<dbReference type="Pfam" id="PF00288">
    <property type="entry name" value="GHMP_kinases_N"/>
    <property type="match status" value="1"/>
</dbReference>
<dbReference type="Pfam" id="PF08544">
    <property type="entry name" value="GHMP_kinases_C"/>
    <property type="match status" value="1"/>
</dbReference>
<evidence type="ECO:0000256" key="1">
    <source>
        <dbReference type="ARBA" id="ARBA00004496"/>
    </source>
</evidence>
<dbReference type="PIRSF" id="PIRSF005758">
    <property type="entry name" value="Shikimt_kin_arch"/>
    <property type="match status" value="1"/>
</dbReference>
<dbReference type="AlphaFoldDB" id="A0A8D5U566"/>
<dbReference type="InterPro" id="IPR013750">
    <property type="entry name" value="GHMP_kinase_C_dom"/>
</dbReference>
<protein>
    <recommendedName>
        <fullName evidence="5 14">Shikimate kinase</fullName>
        <shortName evidence="14">SK</shortName>
        <ecNumber evidence="4 14">2.7.1.71</ecNumber>
    </recommendedName>
</protein>
<dbReference type="GO" id="GO:0009423">
    <property type="term" value="P:chorismate biosynthetic process"/>
    <property type="evidence" value="ECO:0007669"/>
    <property type="project" value="UniProtKB-UniRule"/>
</dbReference>
<evidence type="ECO:0000256" key="12">
    <source>
        <dbReference type="ARBA" id="ARBA00023141"/>
    </source>
</evidence>
<evidence type="ECO:0000256" key="9">
    <source>
        <dbReference type="ARBA" id="ARBA00022741"/>
    </source>
</evidence>
<sequence length="269" mass="29476">MQAYAGVSIVNALPSWYGSSMAINLTLDVNIKQSSVCQGYSPLIDQIISYFRDNYSIPCIDVDISSNIPQKSGLKSSSAVSTALIAEIIKNFKLPIRLSEVPKLSAILSLKAGVSYTGALDDATSSFFGGVSFTYNKEFKIIEIREPPFDISVLLIAKGDRGVKINMNYMRKFELLFKEIFALARRDMITAMKLNGITIGTILGYDLTLINEMLKRGALASGISGNGPSIFSVTKKGDEGPILDFLEKNGEKPLLLEPVKLCEQRLKDQ</sequence>
<evidence type="ECO:0000259" key="16">
    <source>
        <dbReference type="Pfam" id="PF08544"/>
    </source>
</evidence>
<dbReference type="EMBL" id="AP024597">
    <property type="protein sequence ID" value="BCU69462.1"/>
    <property type="molecule type" value="Genomic_DNA"/>
</dbReference>
<dbReference type="GO" id="GO:0004765">
    <property type="term" value="F:shikimate kinase activity"/>
    <property type="evidence" value="ECO:0007669"/>
    <property type="project" value="UniProtKB-UniRule"/>
</dbReference>
<dbReference type="SUPFAM" id="SSF55060">
    <property type="entry name" value="GHMP Kinase, C-terminal domain"/>
    <property type="match status" value="1"/>
</dbReference>
<feature type="domain" description="GHMP kinase N-terminal" evidence="15">
    <location>
        <begin position="44"/>
        <end position="130"/>
    </location>
</feature>
<keyword evidence="12 14" id="KW-0057">Aromatic amino acid biosynthesis</keyword>
<accession>A0A8D5U566</accession>
<feature type="binding site" evidence="14">
    <location>
        <begin position="69"/>
        <end position="79"/>
    </location>
    <ligand>
        <name>ATP</name>
        <dbReference type="ChEBI" id="CHEBI:30616"/>
    </ligand>
</feature>
<keyword evidence="7 14" id="KW-0028">Amino-acid biosynthesis</keyword>
<comment type="catalytic activity">
    <reaction evidence="13 14">
        <text>shikimate + ATP = 3-phosphoshikimate + ADP + H(+)</text>
        <dbReference type="Rhea" id="RHEA:13121"/>
        <dbReference type="ChEBI" id="CHEBI:15378"/>
        <dbReference type="ChEBI" id="CHEBI:30616"/>
        <dbReference type="ChEBI" id="CHEBI:36208"/>
        <dbReference type="ChEBI" id="CHEBI:145989"/>
        <dbReference type="ChEBI" id="CHEBI:456216"/>
        <dbReference type="EC" id="2.7.1.71"/>
    </reaction>
</comment>
<evidence type="ECO:0000256" key="8">
    <source>
        <dbReference type="ARBA" id="ARBA00022679"/>
    </source>
</evidence>
<dbReference type="KEGG" id="csty:KN1_07590"/>
<evidence type="ECO:0000256" key="4">
    <source>
        <dbReference type="ARBA" id="ARBA00012154"/>
    </source>
</evidence>
<evidence type="ECO:0000256" key="14">
    <source>
        <dbReference type="HAMAP-Rule" id="MF_00370"/>
    </source>
</evidence>
<dbReference type="RefSeq" id="WP_221289490.1">
    <property type="nucleotide sequence ID" value="NZ_AP024597.1"/>
</dbReference>
<comment type="similarity">
    <text evidence="3 14">Belongs to the GHMP kinase family. Archaeal shikimate kinase subfamily.</text>
</comment>
<dbReference type="Proteomes" id="UP000825123">
    <property type="component" value="Chromosome"/>
</dbReference>
<evidence type="ECO:0000256" key="7">
    <source>
        <dbReference type="ARBA" id="ARBA00022605"/>
    </source>
</evidence>
<dbReference type="Gene3D" id="3.30.230.10">
    <property type="match status" value="1"/>
</dbReference>
<dbReference type="GO" id="GO:0008652">
    <property type="term" value="P:amino acid biosynthetic process"/>
    <property type="evidence" value="ECO:0007669"/>
    <property type="project" value="UniProtKB-KW"/>
</dbReference>
<gene>
    <name evidence="14" type="primary">aroK</name>
    <name evidence="17" type="ORF">KN1_07590</name>
</gene>
<keyword evidence="10 14" id="KW-0418">Kinase</keyword>
<evidence type="ECO:0000256" key="6">
    <source>
        <dbReference type="ARBA" id="ARBA00022490"/>
    </source>
</evidence>
<dbReference type="InterPro" id="IPR010189">
    <property type="entry name" value="SK_arc"/>
</dbReference>
<dbReference type="InterPro" id="IPR014721">
    <property type="entry name" value="Ribsml_uS5_D2-typ_fold_subgr"/>
</dbReference>
<dbReference type="GO" id="GO:0005737">
    <property type="term" value="C:cytoplasm"/>
    <property type="evidence" value="ECO:0007669"/>
    <property type="project" value="UniProtKB-SubCell"/>
</dbReference>
<keyword evidence="6 14" id="KW-0963">Cytoplasm</keyword>
<keyword evidence="8 14" id="KW-0808">Transferase</keyword>
<dbReference type="GeneID" id="66162516"/>
<comment type="subcellular location">
    <subcellularLocation>
        <location evidence="1 14">Cytoplasm</location>
    </subcellularLocation>
</comment>
<evidence type="ECO:0000256" key="10">
    <source>
        <dbReference type="ARBA" id="ARBA00022777"/>
    </source>
</evidence>
<keyword evidence="18" id="KW-1185">Reference proteome</keyword>
<dbReference type="PANTHER" id="PTHR20861:SF3">
    <property type="entry name" value="SHIKIMATE KINASE"/>
    <property type="match status" value="1"/>
</dbReference>
<dbReference type="GO" id="GO:0005524">
    <property type="term" value="F:ATP binding"/>
    <property type="evidence" value="ECO:0007669"/>
    <property type="project" value="UniProtKB-UniRule"/>
</dbReference>